<reference evidence="2" key="1">
    <citation type="submission" date="2015-07" db="EMBL/GenBank/DDBJ databases">
        <title>Complete sequence of a blaKPC-2-harbouring IncN2-type plasmid from Klebsiella pneumoniae in Korea.</title>
        <authorList>
            <person name="Kim S.Y."/>
        </authorList>
    </citation>
    <scope>NUCLEOTIDE SEQUENCE</scope>
    <source>
        <strain evidence="2">KPC-DK05</strain>
        <plasmid evidence="2">pKPC-DK05</plasmid>
    </source>
</reference>
<dbReference type="AlphaFoldDB" id="A0A0K0VKV9"/>
<protein>
    <submittedName>
        <fullName evidence="2">Uncharacterized protein</fullName>
    </submittedName>
</protein>
<sequence length="155" mass="17092">MISGVPCGPGFRATHRARQAVSPLRASIPNASGLRPPRFAWLFQPVPTPGREDNRREANCPPQLPVPLDGLPFLHYRYSTLARCGVNSSLRRFALLTPPLAPVLHTGCRKRQTLQLPYRCFMAEILQLLPPVILAIAALITAITGLIKVLKSKKK</sequence>
<accession>A0A0K0VKV9</accession>
<keyword evidence="1" id="KW-0472">Membrane</keyword>
<dbReference type="EMBL" id="KR091915">
    <property type="protein sequence ID" value="AKS10480.1"/>
    <property type="molecule type" value="Genomic_DNA"/>
</dbReference>
<organism evidence="2">
    <name type="scientific">Klebsiella pneumoniae</name>
    <dbReference type="NCBI Taxonomy" id="573"/>
    <lineage>
        <taxon>Bacteria</taxon>
        <taxon>Pseudomonadati</taxon>
        <taxon>Pseudomonadota</taxon>
        <taxon>Gammaproteobacteria</taxon>
        <taxon>Enterobacterales</taxon>
        <taxon>Enterobacteriaceae</taxon>
        <taxon>Klebsiella/Raoultella group</taxon>
        <taxon>Klebsiella</taxon>
        <taxon>Klebsiella pneumoniae complex</taxon>
    </lineage>
</organism>
<geneLocation type="plasmid" evidence="2">
    <name>pKPC-DK05</name>
</geneLocation>
<evidence type="ECO:0000313" key="2">
    <source>
        <dbReference type="EMBL" id="AKS10480.1"/>
    </source>
</evidence>
<feature type="transmembrane region" description="Helical" evidence="1">
    <location>
        <begin position="128"/>
        <end position="150"/>
    </location>
</feature>
<proteinExistence type="predicted"/>
<keyword evidence="1" id="KW-1133">Transmembrane helix</keyword>
<name>A0A0K0VKV9_KLEPN</name>
<evidence type="ECO:0000256" key="1">
    <source>
        <dbReference type="SAM" id="Phobius"/>
    </source>
</evidence>
<keyword evidence="1" id="KW-0812">Transmembrane</keyword>
<keyword evidence="2" id="KW-0614">Plasmid</keyword>